<evidence type="ECO:0000256" key="7">
    <source>
        <dbReference type="ARBA" id="ARBA00023065"/>
    </source>
</evidence>
<evidence type="ECO:0000313" key="16">
    <source>
        <dbReference type="EMBL" id="NNV54033.1"/>
    </source>
</evidence>
<dbReference type="InterPro" id="IPR008969">
    <property type="entry name" value="CarboxyPept-like_regulatory"/>
</dbReference>
<evidence type="ECO:0000256" key="3">
    <source>
        <dbReference type="ARBA" id="ARBA00022452"/>
    </source>
</evidence>
<protein>
    <submittedName>
        <fullName evidence="16">TonB-dependent receptor</fullName>
    </submittedName>
</protein>
<feature type="signal peptide" evidence="13">
    <location>
        <begin position="1"/>
        <end position="19"/>
    </location>
</feature>
<comment type="subcellular location">
    <subcellularLocation>
        <location evidence="1 11">Cell outer membrane</location>
        <topology evidence="1 11">Multi-pass membrane protein</topology>
    </subcellularLocation>
</comment>
<dbReference type="InterPro" id="IPR036942">
    <property type="entry name" value="Beta-barrel_TonB_sf"/>
</dbReference>
<organism evidence="16 17">
    <name type="scientific">Limnovirga soli</name>
    <dbReference type="NCBI Taxonomy" id="2656915"/>
    <lineage>
        <taxon>Bacteria</taxon>
        <taxon>Pseudomonadati</taxon>
        <taxon>Bacteroidota</taxon>
        <taxon>Chitinophagia</taxon>
        <taxon>Chitinophagales</taxon>
        <taxon>Chitinophagaceae</taxon>
        <taxon>Limnovirga</taxon>
    </lineage>
</organism>
<reference evidence="16" key="1">
    <citation type="submission" date="2019-10" db="EMBL/GenBank/DDBJ databases">
        <title>Draft genome sequence of Panacibacter sp. KCS-6.</title>
        <authorList>
            <person name="Yim K.J."/>
        </authorList>
    </citation>
    <scope>NUCLEOTIDE SEQUENCE</scope>
    <source>
        <strain evidence="16">KCS-6</strain>
    </source>
</reference>
<evidence type="ECO:0000259" key="14">
    <source>
        <dbReference type="Pfam" id="PF00593"/>
    </source>
</evidence>
<keyword evidence="9 11" id="KW-0472">Membrane</keyword>
<proteinExistence type="inferred from homology"/>
<evidence type="ECO:0000256" key="1">
    <source>
        <dbReference type="ARBA" id="ARBA00004571"/>
    </source>
</evidence>
<keyword evidence="10 11" id="KW-0998">Cell outer membrane</keyword>
<dbReference type="PANTHER" id="PTHR32552">
    <property type="entry name" value="FERRICHROME IRON RECEPTOR-RELATED"/>
    <property type="match status" value="1"/>
</dbReference>
<evidence type="ECO:0000256" key="13">
    <source>
        <dbReference type="SAM" id="SignalP"/>
    </source>
</evidence>
<dbReference type="AlphaFoldDB" id="A0A8J8JRV3"/>
<keyword evidence="13" id="KW-0732">Signal</keyword>
<dbReference type="PANTHER" id="PTHR32552:SF81">
    <property type="entry name" value="TONB-DEPENDENT OUTER MEMBRANE RECEPTOR"/>
    <property type="match status" value="1"/>
</dbReference>
<feature type="domain" description="TonB-dependent receptor plug" evidence="15">
    <location>
        <begin position="119"/>
        <end position="221"/>
    </location>
</feature>
<feature type="chain" id="PRO_5035233889" evidence="13">
    <location>
        <begin position="20"/>
        <end position="804"/>
    </location>
</feature>
<comment type="similarity">
    <text evidence="11 12">Belongs to the TonB-dependent receptor family.</text>
</comment>
<keyword evidence="8 12" id="KW-0798">TonB box</keyword>
<dbReference type="InterPro" id="IPR000531">
    <property type="entry name" value="Beta-barrel_TonB"/>
</dbReference>
<dbReference type="Pfam" id="PF13715">
    <property type="entry name" value="CarbopepD_reg_2"/>
    <property type="match status" value="1"/>
</dbReference>
<dbReference type="Pfam" id="PF00593">
    <property type="entry name" value="TonB_dep_Rec_b-barrel"/>
    <property type="match status" value="1"/>
</dbReference>
<dbReference type="RefSeq" id="WP_171605946.1">
    <property type="nucleotide sequence ID" value="NZ_WHPF01000001.1"/>
</dbReference>
<dbReference type="GO" id="GO:0009279">
    <property type="term" value="C:cell outer membrane"/>
    <property type="evidence" value="ECO:0007669"/>
    <property type="project" value="UniProtKB-SubCell"/>
</dbReference>
<sequence>MKKFTITLLLLSSLVILHAQSITGKIKDVNGNGIDAATISILNSNKTTIADAQGAFSFKNIAPGVYQLSVSSIGYAAQLKEVKVTSNQTTEIAIILNEQNQQLGEVVVTANKREEDIIRVATSITSLSAKKIEDTRTWGLKDLTALVPNYSYQELGVASQQLQSIRGIQAFSENPAVSTYIDDVNNLDILANGFAFADIERIEVLRGPQGTLFGRNAMGGVVNIITKKPTNKASGFVEAGAGNQGLQRYSAGFKTPIIKDKLFLGLTGLFQTRDGYLKNDTTGTGASDGTVNGKLVGGEKNLYGNLFLKWLPSNQFSLTLNVKVQSDWSNNTGFMISQPSDAIAFAKPDNVYLRRIGEHKRNIINNSLVAKFYGNSFTFTSITAYQNIRLGYSDVDFPGFYSTFYDKNVGELLPPQEVFSQELRISSNAAKKLQYTAGFYGFLQKGFEPTTNLVYELSDGESAFYGLPSGSYIIYRNRSENYGLAGFGELGYSLTEKLKATVGLRYDYEKRQSTFNGFGDAALIGGQITDFVKDTTAKGNYSALSPKLSLSYSVNDRSNVFITYNRGFRSGGINAQRFSSASGVQQTFDPEYSDNFEFGYKTHFADNKVSISASAFLIEWKDMQLYNLVAPFTYARENVGKAQSMGLELEISTIPVKGLQLDGSFGFDKTKYKDFALTRVNYGTGVETKTQVGGNSLSNTPSHTIYLAAQYELPINNKLKAIARGEIRNIGNYYADMQNSLKQPSYTLVNTRIGLTCNNYGLFFWGQNLTNERYLLYGPSDTSFGRTVLMASPGTYGFTLSAKF</sequence>
<evidence type="ECO:0000256" key="11">
    <source>
        <dbReference type="PROSITE-ProRule" id="PRU01360"/>
    </source>
</evidence>
<dbReference type="InterPro" id="IPR012910">
    <property type="entry name" value="Plug_dom"/>
</dbReference>
<keyword evidence="17" id="KW-1185">Reference proteome</keyword>
<evidence type="ECO:0000256" key="8">
    <source>
        <dbReference type="ARBA" id="ARBA00023077"/>
    </source>
</evidence>
<dbReference type="EMBL" id="WHPF01000001">
    <property type="protein sequence ID" value="NNV54033.1"/>
    <property type="molecule type" value="Genomic_DNA"/>
</dbReference>
<accession>A0A8J8JRV3</accession>
<name>A0A8J8JRV3_9BACT</name>
<gene>
    <name evidence="16" type="ORF">GD597_01090</name>
</gene>
<dbReference type="Pfam" id="PF07715">
    <property type="entry name" value="Plug"/>
    <property type="match status" value="1"/>
</dbReference>
<dbReference type="Gene3D" id="2.40.170.20">
    <property type="entry name" value="TonB-dependent receptor, beta-barrel domain"/>
    <property type="match status" value="1"/>
</dbReference>
<dbReference type="CDD" id="cd01347">
    <property type="entry name" value="ligand_gated_channel"/>
    <property type="match status" value="1"/>
</dbReference>
<evidence type="ECO:0000256" key="5">
    <source>
        <dbReference type="ARBA" id="ARBA00022692"/>
    </source>
</evidence>
<evidence type="ECO:0000313" key="17">
    <source>
        <dbReference type="Proteomes" id="UP000598971"/>
    </source>
</evidence>
<keyword evidence="2 11" id="KW-0813">Transport</keyword>
<dbReference type="SUPFAM" id="SSF49464">
    <property type="entry name" value="Carboxypeptidase regulatory domain-like"/>
    <property type="match status" value="1"/>
</dbReference>
<dbReference type="SUPFAM" id="SSF56935">
    <property type="entry name" value="Porins"/>
    <property type="match status" value="1"/>
</dbReference>
<dbReference type="Gene3D" id="2.60.40.1120">
    <property type="entry name" value="Carboxypeptidase-like, regulatory domain"/>
    <property type="match status" value="1"/>
</dbReference>
<dbReference type="InterPro" id="IPR039426">
    <property type="entry name" value="TonB-dep_rcpt-like"/>
</dbReference>
<evidence type="ECO:0000256" key="4">
    <source>
        <dbReference type="ARBA" id="ARBA00022496"/>
    </source>
</evidence>
<evidence type="ECO:0000256" key="2">
    <source>
        <dbReference type="ARBA" id="ARBA00022448"/>
    </source>
</evidence>
<keyword evidence="16" id="KW-0675">Receptor</keyword>
<evidence type="ECO:0000256" key="12">
    <source>
        <dbReference type="RuleBase" id="RU003357"/>
    </source>
</evidence>
<keyword evidence="6" id="KW-0408">Iron</keyword>
<evidence type="ECO:0000256" key="9">
    <source>
        <dbReference type="ARBA" id="ARBA00023136"/>
    </source>
</evidence>
<evidence type="ECO:0000256" key="10">
    <source>
        <dbReference type="ARBA" id="ARBA00023237"/>
    </source>
</evidence>
<keyword evidence="5 11" id="KW-0812">Transmembrane</keyword>
<evidence type="ECO:0000256" key="6">
    <source>
        <dbReference type="ARBA" id="ARBA00023004"/>
    </source>
</evidence>
<feature type="domain" description="TonB-dependent receptor-like beta-barrel" evidence="14">
    <location>
        <begin position="351"/>
        <end position="769"/>
    </location>
</feature>
<dbReference type="PROSITE" id="PS52016">
    <property type="entry name" value="TONB_DEPENDENT_REC_3"/>
    <property type="match status" value="1"/>
</dbReference>
<evidence type="ECO:0000259" key="15">
    <source>
        <dbReference type="Pfam" id="PF07715"/>
    </source>
</evidence>
<keyword evidence="7" id="KW-0406">Ion transport</keyword>
<keyword evidence="3 11" id="KW-1134">Transmembrane beta strand</keyword>
<keyword evidence="4" id="KW-0410">Iron transport</keyword>
<dbReference type="GO" id="GO:0006826">
    <property type="term" value="P:iron ion transport"/>
    <property type="evidence" value="ECO:0007669"/>
    <property type="project" value="UniProtKB-KW"/>
</dbReference>
<dbReference type="Proteomes" id="UP000598971">
    <property type="component" value="Unassembled WGS sequence"/>
</dbReference>
<comment type="caution">
    <text evidence="16">The sequence shown here is derived from an EMBL/GenBank/DDBJ whole genome shotgun (WGS) entry which is preliminary data.</text>
</comment>